<dbReference type="Pfam" id="PF00293">
    <property type="entry name" value="NUDIX"/>
    <property type="match status" value="1"/>
</dbReference>
<evidence type="ECO:0000313" key="5">
    <source>
        <dbReference type="Proteomes" id="UP001312893"/>
    </source>
</evidence>
<dbReference type="InterPro" id="IPR000086">
    <property type="entry name" value="NUDIX_hydrolase_dom"/>
</dbReference>
<dbReference type="SUPFAM" id="SSF55811">
    <property type="entry name" value="Nudix"/>
    <property type="match status" value="1"/>
</dbReference>
<feature type="domain" description="Nudix hydrolase" evidence="3">
    <location>
        <begin position="4"/>
        <end position="134"/>
    </location>
</feature>
<keyword evidence="2" id="KW-0378">Hydrolase</keyword>
<accession>A0ABU9FAJ7</accession>
<proteinExistence type="predicted"/>
<dbReference type="EMBL" id="JARXNK020000104">
    <property type="protein sequence ID" value="MEL0552821.1"/>
    <property type="molecule type" value="Genomic_DNA"/>
</dbReference>
<dbReference type="PROSITE" id="PS51462">
    <property type="entry name" value="NUDIX"/>
    <property type="match status" value="1"/>
</dbReference>
<comment type="caution">
    <text evidence="4">The sequence shown here is derived from an EMBL/GenBank/DDBJ whole genome shotgun (WGS) entry which is preliminary data.</text>
</comment>
<dbReference type="Proteomes" id="UP001312893">
    <property type="component" value="Unassembled WGS sequence"/>
</dbReference>
<evidence type="ECO:0000259" key="3">
    <source>
        <dbReference type="PROSITE" id="PS51462"/>
    </source>
</evidence>
<organism evidence="4 5">
    <name type="scientific">Raoultella lignicola</name>
    <dbReference type="NCBI Taxonomy" id="3040939"/>
    <lineage>
        <taxon>Bacteria</taxon>
        <taxon>Pseudomonadati</taxon>
        <taxon>Pseudomonadota</taxon>
        <taxon>Gammaproteobacteria</taxon>
        <taxon>Enterobacterales</taxon>
        <taxon>Enterobacteriaceae</taxon>
        <taxon>Klebsiella/Raoultella group</taxon>
        <taxon>Raoultella</taxon>
    </lineage>
</organism>
<dbReference type="PROSITE" id="PS00893">
    <property type="entry name" value="NUDIX_BOX"/>
    <property type="match status" value="1"/>
</dbReference>
<dbReference type="InterPro" id="IPR015797">
    <property type="entry name" value="NUDIX_hydrolase-like_dom_sf"/>
</dbReference>
<evidence type="ECO:0000256" key="2">
    <source>
        <dbReference type="ARBA" id="ARBA00022801"/>
    </source>
</evidence>
<name>A0ABU9FAJ7_9ENTR</name>
<comment type="cofactor">
    <cofactor evidence="1">
        <name>Mg(2+)</name>
        <dbReference type="ChEBI" id="CHEBI:18420"/>
    </cofactor>
</comment>
<sequence length="150" mass="16581">MSNNQDICIAAAILTDESGRCLLVRKRGTTHFIQPGGKMEPNESPVAALTRELQEELNLNLMGQDFSYVGRFTDKAINEPGRVVIAEIYHSVLTASDIQPAAEIEEVIWYPTDGSKSLLLAPLTENHLMPLVAMLHQNYSESLREGNRGS</sequence>
<keyword evidence="5" id="KW-1185">Reference proteome</keyword>
<gene>
    <name evidence="4" type="ORF">QFI96_014080</name>
</gene>
<dbReference type="RefSeq" id="WP_123753888.1">
    <property type="nucleotide sequence ID" value="NZ_JARXNK020000104.1"/>
</dbReference>
<protein>
    <submittedName>
        <fullName evidence="4">NUDIX domain-containing protein</fullName>
    </submittedName>
</protein>
<dbReference type="CDD" id="cd04690">
    <property type="entry name" value="NUDIX_Hydrolase"/>
    <property type="match status" value="1"/>
</dbReference>
<dbReference type="Gene3D" id="3.90.79.10">
    <property type="entry name" value="Nucleoside Triphosphate Pyrophosphohydrolase"/>
    <property type="match status" value="1"/>
</dbReference>
<reference evidence="4 5" key="1">
    <citation type="submission" date="2024-04" db="EMBL/GenBank/DDBJ databases">
        <title>Two novel Raoultella species associated with bleeding cankers of broadleaf hosts, Raoultella scottia sp. nov. and Raoultella lignicola sp. nov.</title>
        <authorList>
            <person name="Brady C.L."/>
        </authorList>
    </citation>
    <scope>NUCLEOTIDE SEQUENCE [LARGE SCALE GENOMIC DNA]</scope>
    <source>
        <strain evidence="4 5">TW_WC1a.1</strain>
    </source>
</reference>
<evidence type="ECO:0000313" key="4">
    <source>
        <dbReference type="EMBL" id="MEL0552821.1"/>
    </source>
</evidence>
<dbReference type="InterPro" id="IPR020084">
    <property type="entry name" value="NUDIX_hydrolase_CS"/>
</dbReference>
<dbReference type="PANTHER" id="PTHR43046">
    <property type="entry name" value="GDP-MANNOSE MANNOSYL HYDROLASE"/>
    <property type="match status" value="1"/>
</dbReference>
<evidence type="ECO:0000256" key="1">
    <source>
        <dbReference type="ARBA" id="ARBA00001946"/>
    </source>
</evidence>
<dbReference type="PANTHER" id="PTHR43046:SF2">
    <property type="entry name" value="8-OXO-DGTP DIPHOSPHATASE-RELATED"/>
    <property type="match status" value="1"/>
</dbReference>